<dbReference type="EMBL" id="ML996705">
    <property type="protein sequence ID" value="KAF2397005.1"/>
    <property type="molecule type" value="Genomic_DNA"/>
</dbReference>
<dbReference type="Gene3D" id="3.90.70.10">
    <property type="entry name" value="Cysteine proteinases"/>
    <property type="match status" value="1"/>
</dbReference>
<dbReference type="OrthoDB" id="292964at2759"/>
<evidence type="ECO:0000256" key="2">
    <source>
        <dbReference type="SAM" id="MobiDB-lite"/>
    </source>
</evidence>
<protein>
    <submittedName>
        <fullName evidence="5">Cysteine proteinase</fullName>
    </submittedName>
</protein>
<feature type="compositionally biased region" description="Pro residues" evidence="2">
    <location>
        <begin position="1"/>
        <end position="12"/>
    </location>
</feature>
<dbReference type="AlphaFoldDB" id="A0A6G1HMM1"/>
<dbReference type="PROSITE" id="PS50235">
    <property type="entry name" value="USP_3"/>
    <property type="match status" value="1"/>
</dbReference>
<evidence type="ECO:0000313" key="5">
    <source>
        <dbReference type="EMBL" id="KAF2397005.1"/>
    </source>
</evidence>
<feature type="region of interest" description="Disordered" evidence="2">
    <location>
        <begin position="327"/>
        <end position="398"/>
    </location>
</feature>
<feature type="region of interest" description="Disordered" evidence="2">
    <location>
        <begin position="147"/>
        <end position="258"/>
    </location>
</feature>
<feature type="domain" description="Rhodanese" evidence="3">
    <location>
        <begin position="414"/>
        <end position="460"/>
    </location>
</feature>
<accession>A0A6G1HMM1</accession>
<dbReference type="InterPro" id="IPR028889">
    <property type="entry name" value="USP"/>
</dbReference>
<dbReference type="InterPro" id="IPR038765">
    <property type="entry name" value="Papain-like_cys_pep_sf"/>
</dbReference>
<evidence type="ECO:0000259" key="3">
    <source>
        <dbReference type="PROSITE" id="PS50206"/>
    </source>
</evidence>
<feature type="compositionally biased region" description="Low complexity" evidence="2">
    <location>
        <begin position="665"/>
        <end position="683"/>
    </location>
</feature>
<evidence type="ECO:0000256" key="1">
    <source>
        <dbReference type="ARBA" id="ARBA00009085"/>
    </source>
</evidence>
<keyword evidence="6" id="KW-1185">Reference proteome</keyword>
<dbReference type="PANTHER" id="PTHR21646">
    <property type="entry name" value="UBIQUITIN CARBOXYL-TERMINAL HYDROLASE"/>
    <property type="match status" value="1"/>
</dbReference>
<dbReference type="SUPFAM" id="SSF52821">
    <property type="entry name" value="Rhodanese/Cell cycle control phosphatase"/>
    <property type="match status" value="1"/>
</dbReference>
<proteinExistence type="inferred from homology"/>
<dbReference type="Pfam" id="PF00443">
    <property type="entry name" value="UCH"/>
    <property type="match status" value="1"/>
</dbReference>
<dbReference type="InterPro" id="IPR001763">
    <property type="entry name" value="Rhodanese-like_dom"/>
</dbReference>
<feature type="compositionally biased region" description="Polar residues" evidence="2">
    <location>
        <begin position="191"/>
        <end position="204"/>
    </location>
</feature>
<dbReference type="CDD" id="cd02674">
    <property type="entry name" value="Peptidase_C19R"/>
    <property type="match status" value="1"/>
</dbReference>
<organism evidence="5 6">
    <name type="scientific">Trichodelitschia bisporula</name>
    <dbReference type="NCBI Taxonomy" id="703511"/>
    <lineage>
        <taxon>Eukaryota</taxon>
        <taxon>Fungi</taxon>
        <taxon>Dikarya</taxon>
        <taxon>Ascomycota</taxon>
        <taxon>Pezizomycotina</taxon>
        <taxon>Dothideomycetes</taxon>
        <taxon>Dothideomycetes incertae sedis</taxon>
        <taxon>Phaeotrichales</taxon>
        <taxon>Phaeotrichaceae</taxon>
        <taxon>Trichodelitschia</taxon>
    </lineage>
</organism>
<gene>
    <name evidence="5" type="ORF">EJ06DRAFT_515925</name>
</gene>
<dbReference type="PROSITE" id="PS50206">
    <property type="entry name" value="RHODANESE_3"/>
    <property type="match status" value="1"/>
</dbReference>
<comment type="similarity">
    <text evidence="1">Belongs to the peptidase C19 family.</text>
</comment>
<feature type="compositionally biased region" description="Basic and acidic residues" evidence="2">
    <location>
        <begin position="276"/>
        <end position="286"/>
    </location>
</feature>
<feature type="domain" description="USP" evidence="4">
    <location>
        <begin position="752"/>
        <end position="1123"/>
    </location>
</feature>
<dbReference type="PANTHER" id="PTHR21646:SF23">
    <property type="entry name" value="UBIQUITIN CARBOXYL-TERMINAL HYDROLASE USP2"/>
    <property type="match status" value="1"/>
</dbReference>
<dbReference type="Pfam" id="PF00581">
    <property type="entry name" value="Rhodanese"/>
    <property type="match status" value="1"/>
</dbReference>
<name>A0A6G1HMM1_9PEZI</name>
<dbReference type="GO" id="GO:0016579">
    <property type="term" value="P:protein deubiquitination"/>
    <property type="evidence" value="ECO:0007669"/>
    <property type="project" value="InterPro"/>
</dbReference>
<feature type="region of interest" description="Disordered" evidence="2">
    <location>
        <begin position="640"/>
        <end position="731"/>
    </location>
</feature>
<dbReference type="GO" id="GO:0004843">
    <property type="term" value="F:cysteine-type deubiquitinase activity"/>
    <property type="evidence" value="ECO:0007669"/>
    <property type="project" value="InterPro"/>
</dbReference>
<dbReference type="Gene3D" id="3.40.250.10">
    <property type="entry name" value="Rhodanese-like domain"/>
    <property type="match status" value="1"/>
</dbReference>
<dbReference type="Proteomes" id="UP000799640">
    <property type="component" value="Unassembled WGS sequence"/>
</dbReference>
<dbReference type="InterPro" id="IPR050185">
    <property type="entry name" value="Ub_carboxyl-term_hydrolase"/>
</dbReference>
<sequence>MSAAAPMPPPHNPSDANHKWNGTERAPPRPVDGTRHIADLQDEAERRAEEFEHAPIRRQIEAAENHLRCAETFLEYRRRDDAFIEYLLAAEICVAIPRNKEVVDIRARRDPLWERYRRACEQLKFNDQRFQQVKQIIINENKRNGIQPVKRLSVPEGGSNPMSRPASRPTSRNGGYHPDELFFGGPGDMANGQSNGVPSHTAQPVETPPQVPKHAPIQVNHSLNSPPPQPPRPSLNHTHSSSTSLPSWKPAPPKHHTMGADLTERFARLRTSATRQDLRADARPDSGSDLSAPLRMPSPTEFVRGPPKVPPRPLPLDTRLAMTMPKPPSPTYSPARNMQTPANVNPPRSTARSMVGTGGRTASVVSNASSRAPDAEAGSYFPPAERPDTRRQGSIGLPSEGRNINANMLLDFIGMYSVLLIDVRERDKFDHGHVDSSSVICIEPLTLRSGMSAEDLENALVLSPDIEQQLFDKRNQFDLVVYYDETTSDTSFLERRAQTPQEEVLKTLFDALWEFNVDRPLKQPPLLLTGGLAAWEIMLGRGALRTSETVAMKAAKAQRPVRKPVPAPPPSRYITMEKRRRREFNPLTPEEEQKWAESIRKESVVFEGPPSPEEEDAEAAFYRTQDDFLRRYPAVPLELESMSGPLPPRHDSVLSPAPPRPPPHSSSQPYSASSQHSSSPAYSTKPHSTAPAYPPIAHSQFPSRPPPAAPRVSYSGAHERAPAPYNSSRASQQLRPYISAKDMAQNTTLPRTGLVNFGVTCYMNATIQCLNATLPLSRIYRENLFRNHVQIGNWKATNGLMSEHFANLIRHLWVGDVQACRPVTFRKFCARMGSQWGKEEQQDAKEFYDFLVDLLHEDLNRNYNNPPAHVLTDEEEQIRERTCKPWAASIEWTRYSKRSKSPVSDLFAGQHMSRLRCLACGHTSTTYEAFFSISVEIPSHAPGNLYNCMASYCKEERLSEADKWKCTSCKRTAGATKQITLTRAPQFLVIHFKRFHSTGRVARKIHTAIDFPLENFDLEPFMMASPTAAEMEHLIRETRNPNLYETGFDASMKPPYKYNAYAVMRHIGSSVTSGHYVAMVRDSGRGCWHTFNDDRVTDFQPAQLKEHQRLQNEQAYIVFFERRSM</sequence>
<feature type="region of interest" description="Disordered" evidence="2">
    <location>
        <begin position="273"/>
        <end position="314"/>
    </location>
</feature>
<evidence type="ECO:0000313" key="6">
    <source>
        <dbReference type="Proteomes" id="UP000799640"/>
    </source>
</evidence>
<dbReference type="SMART" id="SM00450">
    <property type="entry name" value="RHOD"/>
    <property type="match status" value="1"/>
</dbReference>
<feature type="compositionally biased region" description="Polar residues" evidence="2">
    <location>
        <begin position="332"/>
        <end position="352"/>
    </location>
</feature>
<evidence type="ECO:0000259" key="4">
    <source>
        <dbReference type="PROSITE" id="PS50235"/>
    </source>
</evidence>
<feature type="region of interest" description="Disordered" evidence="2">
    <location>
        <begin position="1"/>
        <end position="34"/>
    </location>
</feature>
<dbReference type="SUPFAM" id="SSF54001">
    <property type="entry name" value="Cysteine proteinases"/>
    <property type="match status" value="1"/>
</dbReference>
<feature type="compositionally biased region" description="Low complexity" evidence="2">
    <location>
        <begin position="234"/>
        <end position="247"/>
    </location>
</feature>
<reference evidence="5" key="1">
    <citation type="journal article" date="2020" name="Stud. Mycol.">
        <title>101 Dothideomycetes genomes: a test case for predicting lifestyles and emergence of pathogens.</title>
        <authorList>
            <person name="Haridas S."/>
            <person name="Albert R."/>
            <person name="Binder M."/>
            <person name="Bloem J."/>
            <person name="Labutti K."/>
            <person name="Salamov A."/>
            <person name="Andreopoulos B."/>
            <person name="Baker S."/>
            <person name="Barry K."/>
            <person name="Bills G."/>
            <person name="Bluhm B."/>
            <person name="Cannon C."/>
            <person name="Castanera R."/>
            <person name="Culley D."/>
            <person name="Daum C."/>
            <person name="Ezra D."/>
            <person name="Gonzalez J."/>
            <person name="Henrissat B."/>
            <person name="Kuo A."/>
            <person name="Liang C."/>
            <person name="Lipzen A."/>
            <person name="Lutzoni F."/>
            <person name="Magnuson J."/>
            <person name="Mondo S."/>
            <person name="Nolan M."/>
            <person name="Ohm R."/>
            <person name="Pangilinan J."/>
            <person name="Park H.-J."/>
            <person name="Ramirez L."/>
            <person name="Alfaro M."/>
            <person name="Sun H."/>
            <person name="Tritt A."/>
            <person name="Yoshinaga Y."/>
            <person name="Zwiers L.-H."/>
            <person name="Turgeon B."/>
            <person name="Goodwin S."/>
            <person name="Spatafora J."/>
            <person name="Crous P."/>
            <person name="Grigoriev I."/>
        </authorList>
    </citation>
    <scope>NUCLEOTIDE SEQUENCE</scope>
    <source>
        <strain evidence="5">CBS 262.69</strain>
    </source>
</reference>
<dbReference type="InterPro" id="IPR036873">
    <property type="entry name" value="Rhodanese-like_dom_sf"/>
</dbReference>
<dbReference type="InterPro" id="IPR001394">
    <property type="entry name" value="Peptidase_C19_UCH"/>
</dbReference>